<evidence type="ECO:0000259" key="1">
    <source>
        <dbReference type="Pfam" id="PF10363"/>
    </source>
</evidence>
<evidence type="ECO:0000313" key="3">
    <source>
        <dbReference type="Proteomes" id="UP000270094"/>
    </source>
</evidence>
<feature type="domain" description="RNA polymerase II assembly factor Rtp1 C-terminal" evidence="1">
    <location>
        <begin position="123"/>
        <end position="214"/>
    </location>
</feature>
<dbReference type="InterPro" id="IPR019451">
    <property type="entry name" value="Rtp1_C1"/>
</dbReference>
<name>A0A3P7JV09_STRVU</name>
<dbReference type="InterPro" id="IPR016024">
    <property type="entry name" value="ARM-type_fold"/>
</dbReference>
<evidence type="ECO:0000313" key="2">
    <source>
        <dbReference type="EMBL" id="VDM83829.1"/>
    </source>
</evidence>
<dbReference type="EMBL" id="UYYB01125613">
    <property type="protein sequence ID" value="VDM83829.1"/>
    <property type="molecule type" value="Genomic_DNA"/>
</dbReference>
<accession>A0A3P7JV09</accession>
<sequence>MLFLDERQKKLTSLDVIAAEKEEDRRLHTTLLQNTKMAIGLAGAVIMAACADEQTASALAETCTTLSSFCKLVTDSRCSDEDVTTLAADARKLASLFEKEQPPAVAEPDISKKDSKVNVVDSIRERLAEDSPVERGGALLDAGRLIRLRSPSVLLQLEEWLFVAMKDALFDSDSYVYLAAINGLAEASCYSSKYLREMISLFKNFEIPSTSSDSQVKDKEEDDVAVEEDPIRVDVVVRSRLCEAIGKVKDKEEDDVAVEEDPVRVDVVVRSRLCEAIGKVFRELEGVFAVHFQEKLVLKVT</sequence>
<keyword evidence="3" id="KW-1185">Reference proteome</keyword>
<reference evidence="2 3" key="1">
    <citation type="submission" date="2018-11" db="EMBL/GenBank/DDBJ databases">
        <authorList>
            <consortium name="Pathogen Informatics"/>
        </authorList>
    </citation>
    <scope>NUCLEOTIDE SEQUENCE [LARGE SCALE GENOMIC DNA]</scope>
</reference>
<organism evidence="2 3">
    <name type="scientific">Strongylus vulgaris</name>
    <name type="common">Blood worm</name>
    <dbReference type="NCBI Taxonomy" id="40348"/>
    <lineage>
        <taxon>Eukaryota</taxon>
        <taxon>Metazoa</taxon>
        <taxon>Ecdysozoa</taxon>
        <taxon>Nematoda</taxon>
        <taxon>Chromadorea</taxon>
        <taxon>Rhabditida</taxon>
        <taxon>Rhabditina</taxon>
        <taxon>Rhabditomorpha</taxon>
        <taxon>Strongyloidea</taxon>
        <taxon>Strongylidae</taxon>
        <taxon>Strongylus</taxon>
    </lineage>
</organism>
<dbReference type="AlphaFoldDB" id="A0A3P7JV09"/>
<dbReference type="SUPFAM" id="SSF48371">
    <property type="entry name" value="ARM repeat"/>
    <property type="match status" value="1"/>
</dbReference>
<proteinExistence type="predicted"/>
<protein>
    <recommendedName>
        <fullName evidence="1">RNA polymerase II assembly factor Rtp1 C-terminal domain-containing protein</fullName>
    </recommendedName>
</protein>
<dbReference type="Pfam" id="PF10363">
    <property type="entry name" value="RTP1_C1"/>
    <property type="match status" value="1"/>
</dbReference>
<dbReference type="OrthoDB" id="39591at2759"/>
<gene>
    <name evidence="2" type="ORF">SVUK_LOCUS18827</name>
</gene>
<dbReference type="Proteomes" id="UP000270094">
    <property type="component" value="Unassembled WGS sequence"/>
</dbReference>